<feature type="region of interest" description="Disordered" evidence="1">
    <location>
        <begin position="1"/>
        <end position="43"/>
    </location>
</feature>
<proteinExistence type="predicted"/>
<dbReference type="Proteomes" id="UP000650833">
    <property type="component" value="Unassembled WGS sequence"/>
</dbReference>
<keyword evidence="3" id="KW-1185">Reference proteome</keyword>
<comment type="caution">
    <text evidence="2">The sequence shown here is derived from an EMBL/GenBank/DDBJ whole genome shotgun (WGS) entry which is preliminary data.</text>
</comment>
<protein>
    <submittedName>
        <fullName evidence="2">Uncharacterized protein</fullName>
    </submittedName>
</protein>
<dbReference type="AlphaFoldDB" id="A0A8H7UZN6"/>
<dbReference type="EMBL" id="JAEPRC010000407">
    <property type="protein sequence ID" value="KAG2197978.1"/>
    <property type="molecule type" value="Genomic_DNA"/>
</dbReference>
<name>A0A8H7UZN6_9FUNG</name>
<organism evidence="2 3">
    <name type="scientific">Mucor plumbeus</name>
    <dbReference type="NCBI Taxonomy" id="97098"/>
    <lineage>
        <taxon>Eukaryota</taxon>
        <taxon>Fungi</taxon>
        <taxon>Fungi incertae sedis</taxon>
        <taxon>Mucoromycota</taxon>
        <taxon>Mucoromycotina</taxon>
        <taxon>Mucoromycetes</taxon>
        <taxon>Mucorales</taxon>
        <taxon>Mucorineae</taxon>
        <taxon>Mucoraceae</taxon>
        <taxon>Mucor</taxon>
    </lineage>
</organism>
<gene>
    <name evidence="2" type="ORF">INT46_006470</name>
</gene>
<sequence>MRPPTARFAKGTSEIVTKPSAGNVDKSRERNQHQPKKSASKDAVTGNYMILLQKTIDHIYRNQRDIMMVTMPDEE</sequence>
<evidence type="ECO:0000256" key="1">
    <source>
        <dbReference type="SAM" id="MobiDB-lite"/>
    </source>
</evidence>
<accession>A0A8H7UZN6</accession>
<evidence type="ECO:0000313" key="3">
    <source>
        <dbReference type="Proteomes" id="UP000650833"/>
    </source>
</evidence>
<evidence type="ECO:0000313" key="2">
    <source>
        <dbReference type="EMBL" id="KAG2197978.1"/>
    </source>
</evidence>
<reference evidence="2" key="1">
    <citation type="submission" date="2020-12" db="EMBL/GenBank/DDBJ databases">
        <title>Metabolic potential, ecology and presence of endohyphal bacteria is reflected in genomic diversity of Mucoromycotina.</title>
        <authorList>
            <person name="Muszewska A."/>
            <person name="Okrasinska A."/>
            <person name="Steczkiewicz K."/>
            <person name="Drgas O."/>
            <person name="Orlowska M."/>
            <person name="Perlinska-Lenart U."/>
            <person name="Aleksandrzak-Piekarczyk T."/>
            <person name="Szatraj K."/>
            <person name="Zielenkiewicz U."/>
            <person name="Pilsyk S."/>
            <person name="Malc E."/>
            <person name="Mieczkowski P."/>
            <person name="Kruszewska J.S."/>
            <person name="Biernat P."/>
            <person name="Pawlowska J."/>
        </authorList>
    </citation>
    <scope>NUCLEOTIDE SEQUENCE</scope>
    <source>
        <strain evidence="2">CBS 226.32</strain>
    </source>
</reference>